<name>A0AAV8XWY2_9CUCU</name>
<sequence>MTHDQQRGCGENCIPLGCFIFVCPLASHFGVLDYLSTTVLYMVLSPLQLIVVQRRVWVNSEAVHFQTKNRNIQHQANSKMIDFFNSFVGLTFVRTSLLFMACVSVQVKFSLNVEDL</sequence>
<dbReference type="EMBL" id="JAPWTK010000305">
    <property type="protein sequence ID" value="KAJ8943006.1"/>
    <property type="molecule type" value="Genomic_DNA"/>
</dbReference>
<gene>
    <name evidence="2" type="ORF">NQ318_008324</name>
</gene>
<keyword evidence="1" id="KW-0472">Membrane</keyword>
<keyword evidence="1" id="KW-1133">Transmembrane helix</keyword>
<protein>
    <submittedName>
        <fullName evidence="2">Uncharacterized protein</fullName>
    </submittedName>
</protein>
<proteinExistence type="predicted"/>
<dbReference type="AlphaFoldDB" id="A0AAV8XWY2"/>
<reference evidence="2" key="1">
    <citation type="journal article" date="2023" name="Insect Mol. Biol.">
        <title>Genome sequencing provides insights into the evolution of gene families encoding plant cell wall-degrading enzymes in longhorned beetles.</title>
        <authorList>
            <person name="Shin N.R."/>
            <person name="Okamura Y."/>
            <person name="Kirsch R."/>
            <person name="Pauchet Y."/>
        </authorList>
    </citation>
    <scope>NUCLEOTIDE SEQUENCE</scope>
    <source>
        <strain evidence="2">AMC_N1</strain>
    </source>
</reference>
<keyword evidence="3" id="KW-1185">Reference proteome</keyword>
<accession>A0AAV8XWY2</accession>
<evidence type="ECO:0000313" key="3">
    <source>
        <dbReference type="Proteomes" id="UP001162162"/>
    </source>
</evidence>
<keyword evidence="1" id="KW-0812">Transmembrane</keyword>
<comment type="caution">
    <text evidence="2">The sequence shown here is derived from an EMBL/GenBank/DDBJ whole genome shotgun (WGS) entry which is preliminary data.</text>
</comment>
<dbReference type="Proteomes" id="UP001162162">
    <property type="component" value="Unassembled WGS sequence"/>
</dbReference>
<evidence type="ECO:0000256" key="1">
    <source>
        <dbReference type="SAM" id="Phobius"/>
    </source>
</evidence>
<evidence type="ECO:0000313" key="2">
    <source>
        <dbReference type="EMBL" id="KAJ8943006.1"/>
    </source>
</evidence>
<feature type="transmembrane region" description="Helical" evidence="1">
    <location>
        <begin position="83"/>
        <end position="107"/>
    </location>
</feature>
<organism evidence="2 3">
    <name type="scientific">Aromia moschata</name>
    <dbReference type="NCBI Taxonomy" id="1265417"/>
    <lineage>
        <taxon>Eukaryota</taxon>
        <taxon>Metazoa</taxon>
        <taxon>Ecdysozoa</taxon>
        <taxon>Arthropoda</taxon>
        <taxon>Hexapoda</taxon>
        <taxon>Insecta</taxon>
        <taxon>Pterygota</taxon>
        <taxon>Neoptera</taxon>
        <taxon>Endopterygota</taxon>
        <taxon>Coleoptera</taxon>
        <taxon>Polyphaga</taxon>
        <taxon>Cucujiformia</taxon>
        <taxon>Chrysomeloidea</taxon>
        <taxon>Cerambycidae</taxon>
        <taxon>Cerambycinae</taxon>
        <taxon>Callichromatini</taxon>
        <taxon>Aromia</taxon>
    </lineage>
</organism>